<name>A0A6A6HJW2_VIRVR</name>
<accession>A0A6A6HJW2</accession>
<sequence>MPTPKESMPSDEPSQGTLDKAVGPLIQNQGKSSSPDRPSTSSPFLMNNKQHIRHSTTHVESQSVISHDATMNNVSSVSDPSAVLRNVEPTKGLVSPQNMSALPPPLPPKSPLRQSTLGSQSPEKRFSFPPPLPPKSPLRSQSVSPLPLESPYRSQAVPRLPPKSPLRSRPIPPTLVLMLPRKDQSSTTILYSPSIYSEISVRSRLPAKYPLHKDQSSTTILYSPSIYSEISVRPRLPTKYPSLDYCPTAVQACIRQHSTVRRLERSAEKSEYWDGWYSWPAQYEDTDSGSKDVHSIEPSTHSVSTYSTAQSDKESYTISVYTESTRQSAVPAPLKIGRSLRNDGSGTLRPRRRSAPSQPFQLRRRADLTTFRPHDSILSTEVFPPTPRGPCRDIRSQEIMTLSPLSPRRSDSTGSSTWESVP</sequence>
<dbReference type="EMBL" id="ML991777">
    <property type="protein sequence ID" value="KAF2238172.1"/>
    <property type="molecule type" value="Genomic_DNA"/>
</dbReference>
<gene>
    <name evidence="2" type="ORF">EV356DRAFT_573747</name>
</gene>
<protein>
    <submittedName>
        <fullName evidence="2">Uncharacterized protein</fullName>
    </submittedName>
</protein>
<evidence type="ECO:0000256" key="1">
    <source>
        <dbReference type="SAM" id="MobiDB-lite"/>
    </source>
</evidence>
<proteinExistence type="predicted"/>
<feature type="region of interest" description="Disordered" evidence="1">
    <location>
        <begin position="327"/>
        <end position="360"/>
    </location>
</feature>
<dbReference type="AlphaFoldDB" id="A0A6A6HJW2"/>
<feature type="region of interest" description="Disordered" evidence="1">
    <location>
        <begin position="70"/>
        <end position="171"/>
    </location>
</feature>
<feature type="compositionally biased region" description="Polar residues" evidence="1">
    <location>
        <begin position="70"/>
        <end position="79"/>
    </location>
</feature>
<evidence type="ECO:0000313" key="3">
    <source>
        <dbReference type="Proteomes" id="UP000800092"/>
    </source>
</evidence>
<keyword evidence="3" id="KW-1185">Reference proteome</keyword>
<feature type="compositionally biased region" description="Low complexity" evidence="1">
    <location>
        <begin position="32"/>
        <end position="43"/>
    </location>
</feature>
<evidence type="ECO:0000313" key="2">
    <source>
        <dbReference type="EMBL" id="KAF2238172.1"/>
    </source>
</evidence>
<feature type="region of interest" description="Disordered" evidence="1">
    <location>
        <begin position="1"/>
        <end position="48"/>
    </location>
</feature>
<reference evidence="2" key="1">
    <citation type="journal article" date="2020" name="Stud. Mycol.">
        <title>101 Dothideomycetes genomes: a test case for predicting lifestyles and emergence of pathogens.</title>
        <authorList>
            <person name="Haridas S."/>
            <person name="Albert R."/>
            <person name="Binder M."/>
            <person name="Bloem J."/>
            <person name="Labutti K."/>
            <person name="Salamov A."/>
            <person name="Andreopoulos B."/>
            <person name="Baker S."/>
            <person name="Barry K."/>
            <person name="Bills G."/>
            <person name="Bluhm B."/>
            <person name="Cannon C."/>
            <person name="Castanera R."/>
            <person name="Culley D."/>
            <person name="Daum C."/>
            <person name="Ezra D."/>
            <person name="Gonzalez J."/>
            <person name="Henrissat B."/>
            <person name="Kuo A."/>
            <person name="Liang C."/>
            <person name="Lipzen A."/>
            <person name="Lutzoni F."/>
            <person name="Magnuson J."/>
            <person name="Mondo S."/>
            <person name="Nolan M."/>
            <person name="Ohm R."/>
            <person name="Pangilinan J."/>
            <person name="Park H.-J."/>
            <person name="Ramirez L."/>
            <person name="Alfaro M."/>
            <person name="Sun H."/>
            <person name="Tritt A."/>
            <person name="Yoshinaga Y."/>
            <person name="Zwiers L.-H."/>
            <person name="Turgeon B."/>
            <person name="Goodwin S."/>
            <person name="Spatafora J."/>
            <person name="Crous P."/>
            <person name="Grigoriev I."/>
        </authorList>
    </citation>
    <scope>NUCLEOTIDE SEQUENCE</scope>
    <source>
        <strain evidence="2">Tuck. ex Michener</strain>
    </source>
</reference>
<organism evidence="2 3">
    <name type="scientific">Viridothelium virens</name>
    <name type="common">Speckled blister lichen</name>
    <name type="synonym">Trypethelium virens</name>
    <dbReference type="NCBI Taxonomy" id="1048519"/>
    <lineage>
        <taxon>Eukaryota</taxon>
        <taxon>Fungi</taxon>
        <taxon>Dikarya</taxon>
        <taxon>Ascomycota</taxon>
        <taxon>Pezizomycotina</taxon>
        <taxon>Dothideomycetes</taxon>
        <taxon>Dothideomycetes incertae sedis</taxon>
        <taxon>Trypetheliales</taxon>
        <taxon>Trypetheliaceae</taxon>
        <taxon>Viridothelium</taxon>
    </lineage>
</organism>
<feature type="compositionally biased region" description="Polar residues" evidence="1">
    <location>
        <begin position="412"/>
        <end position="422"/>
    </location>
</feature>
<dbReference type="Proteomes" id="UP000800092">
    <property type="component" value="Unassembled WGS sequence"/>
</dbReference>
<feature type="region of interest" description="Disordered" evidence="1">
    <location>
        <begin position="400"/>
        <end position="422"/>
    </location>
</feature>